<evidence type="ECO:0000313" key="2">
    <source>
        <dbReference type="Proteomes" id="UP001497453"/>
    </source>
</evidence>
<dbReference type="EMBL" id="OZ037949">
    <property type="protein sequence ID" value="CAL1711995.1"/>
    <property type="molecule type" value="Genomic_DNA"/>
</dbReference>
<gene>
    <name evidence="1" type="ORF">GFSPODELE1_LOCUS8607</name>
</gene>
<organism evidence="1 2">
    <name type="scientific">Somion occarium</name>
    <dbReference type="NCBI Taxonomy" id="3059160"/>
    <lineage>
        <taxon>Eukaryota</taxon>
        <taxon>Fungi</taxon>
        <taxon>Dikarya</taxon>
        <taxon>Basidiomycota</taxon>
        <taxon>Agaricomycotina</taxon>
        <taxon>Agaricomycetes</taxon>
        <taxon>Polyporales</taxon>
        <taxon>Cerrenaceae</taxon>
        <taxon>Somion</taxon>
    </lineage>
</organism>
<name>A0ABP1DW07_9APHY</name>
<dbReference type="Pfam" id="PF10306">
    <property type="entry name" value="FLILHELTA"/>
    <property type="match status" value="1"/>
</dbReference>
<reference evidence="2" key="1">
    <citation type="submission" date="2024-04" db="EMBL/GenBank/DDBJ databases">
        <authorList>
            <person name="Shaw F."/>
            <person name="Minotto A."/>
        </authorList>
    </citation>
    <scope>NUCLEOTIDE SEQUENCE [LARGE SCALE GENOMIC DNA]</scope>
</reference>
<accession>A0ABP1DW07</accession>
<dbReference type="PANTHER" id="PTHR28002">
    <property type="entry name" value="MIOREX COMPLEX COMPONENT 11"/>
    <property type="match status" value="1"/>
</dbReference>
<dbReference type="Proteomes" id="UP001497453">
    <property type="component" value="Chromosome 6"/>
</dbReference>
<protein>
    <submittedName>
        <fullName evidence="1">Uncharacterized protein</fullName>
    </submittedName>
</protein>
<evidence type="ECO:0000313" key="1">
    <source>
        <dbReference type="EMBL" id="CAL1711995.1"/>
    </source>
</evidence>
<keyword evidence="2" id="KW-1185">Reference proteome</keyword>
<sequence>MSRPRTKFAPYIEALKAISTRTGSPLPSLVLSFAILHEFTAIAPLAGFFLGARTLGVGDRIVQQVAQPLSDPDSVYGNLAREKCRQWVDEGGKWAQRVGTRYGVFGFEKQSKNDRTRAGQEDAVIVDGALSSRLAGDAANAILAYGLTKALLPVRIGLSLYFAPAFSRGVVEPLRLTLLRVFRRS</sequence>
<dbReference type="PANTHER" id="PTHR28002:SF1">
    <property type="entry name" value="MIOREX COMPLEX COMPONENT 11"/>
    <property type="match status" value="1"/>
</dbReference>
<dbReference type="InterPro" id="IPR018811">
    <property type="entry name" value="MRX11"/>
</dbReference>
<proteinExistence type="predicted"/>